<keyword evidence="2" id="KW-1185">Reference proteome</keyword>
<organism evidence="1 2">
    <name type="scientific">Vibrio stylophorae</name>
    <dbReference type="NCBI Taxonomy" id="659351"/>
    <lineage>
        <taxon>Bacteria</taxon>
        <taxon>Pseudomonadati</taxon>
        <taxon>Pseudomonadota</taxon>
        <taxon>Gammaproteobacteria</taxon>
        <taxon>Vibrionales</taxon>
        <taxon>Vibrionaceae</taxon>
        <taxon>Vibrio</taxon>
    </lineage>
</organism>
<dbReference type="NCBIfam" id="NF003476">
    <property type="entry name" value="PRK05114.1"/>
    <property type="match status" value="1"/>
</dbReference>
<dbReference type="InterPro" id="IPR005371">
    <property type="entry name" value="UPF0181"/>
</dbReference>
<dbReference type="Pfam" id="PF03701">
    <property type="entry name" value="UPF0181"/>
    <property type="match status" value="1"/>
</dbReference>
<gene>
    <name evidence="1" type="ORF">VST7929_03011</name>
</gene>
<accession>A0ABM8ZXI4</accession>
<protein>
    <submittedName>
        <fullName evidence="1">Uncharacterized protein</fullName>
    </submittedName>
</protein>
<proteinExistence type="predicted"/>
<reference evidence="1" key="1">
    <citation type="submission" date="2021-11" db="EMBL/GenBank/DDBJ databases">
        <authorList>
            <person name="Rodrigo-Torres L."/>
            <person name="Arahal R. D."/>
            <person name="Lucena T."/>
        </authorList>
    </citation>
    <scope>NUCLEOTIDE SEQUENCE</scope>
    <source>
        <strain evidence="1">CECT 7929</strain>
    </source>
</reference>
<name>A0ABM8ZXI4_9VIBR</name>
<dbReference type="Proteomes" id="UP000838672">
    <property type="component" value="Unassembled WGS sequence"/>
</dbReference>
<evidence type="ECO:0000313" key="1">
    <source>
        <dbReference type="EMBL" id="CAH0535437.1"/>
    </source>
</evidence>
<dbReference type="EMBL" id="CAKLDI010000002">
    <property type="protein sequence ID" value="CAH0535437.1"/>
    <property type="molecule type" value="Genomic_DNA"/>
</dbReference>
<dbReference type="RefSeq" id="WP_237468301.1">
    <property type="nucleotide sequence ID" value="NZ_CAKLDI010000002.1"/>
</dbReference>
<comment type="caution">
    <text evidence="1">The sequence shown here is derived from an EMBL/GenBank/DDBJ whole genome shotgun (WGS) entry which is preliminary data.</text>
</comment>
<evidence type="ECO:0000313" key="2">
    <source>
        <dbReference type="Proteomes" id="UP000838672"/>
    </source>
</evidence>
<sequence>MFDELTLTHAEQQVAVERIHALMAQGISSGQAIAMVANELREQAQQNTDRKKAD</sequence>